<evidence type="ECO:0000256" key="2">
    <source>
        <dbReference type="ARBA" id="ARBA00022475"/>
    </source>
</evidence>
<evidence type="ECO:0000313" key="7">
    <source>
        <dbReference type="EMBL" id="GAO97474.1"/>
    </source>
</evidence>
<comment type="caution">
    <text evidence="7">The sequence shown here is derived from an EMBL/GenBank/DDBJ whole genome shotgun (WGS) entry which is preliminary data.</text>
</comment>
<keyword evidence="3 6" id="KW-0812">Transmembrane</keyword>
<dbReference type="STRING" id="1629334.Cva_00106"/>
<feature type="transmembrane region" description="Helical" evidence="6">
    <location>
        <begin position="261"/>
        <end position="278"/>
    </location>
</feature>
<dbReference type="EMBL" id="BBVC01000006">
    <property type="protein sequence ID" value="GAO97474.1"/>
    <property type="molecule type" value="Genomic_DNA"/>
</dbReference>
<organism evidence="7 8">
    <name type="scientific">Caedimonas varicaedens</name>
    <dbReference type="NCBI Taxonomy" id="1629334"/>
    <lineage>
        <taxon>Bacteria</taxon>
        <taxon>Pseudomonadati</taxon>
        <taxon>Pseudomonadota</taxon>
        <taxon>Alphaproteobacteria</taxon>
        <taxon>Holosporales</taxon>
        <taxon>Caedimonadaceae</taxon>
        <taxon>Caedimonas</taxon>
    </lineage>
</organism>
<gene>
    <name evidence="7" type="ORF">Cva_00106</name>
</gene>
<keyword evidence="8" id="KW-1185">Reference proteome</keyword>
<dbReference type="AlphaFoldDB" id="A0A0K8MC83"/>
<reference evidence="7 8" key="1">
    <citation type="submission" date="2015-03" db="EMBL/GenBank/DDBJ databases">
        <title>Caedibacter varicaedens, whole genome shotgun sequence.</title>
        <authorList>
            <person name="Suzuki H."/>
            <person name="Dapper A.L."/>
            <person name="Gibson A.K."/>
            <person name="Jackson C."/>
            <person name="Lee H."/>
            <person name="Pejaver V.R."/>
            <person name="Doak T."/>
            <person name="Lynch M."/>
        </authorList>
    </citation>
    <scope>NUCLEOTIDE SEQUENCE [LARGE SCALE GENOMIC DNA]</scope>
</reference>
<feature type="transmembrane region" description="Helical" evidence="6">
    <location>
        <begin position="229"/>
        <end position="249"/>
    </location>
</feature>
<proteinExistence type="predicted"/>
<dbReference type="PANTHER" id="PTHR32196:SF69">
    <property type="entry name" value="BRANCHED-CHAIN AMINO ACID TRANSPORT SYSTEM, PERMEASE PROTEIN"/>
    <property type="match status" value="1"/>
</dbReference>
<evidence type="ECO:0000256" key="3">
    <source>
        <dbReference type="ARBA" id="ARBA00022692"/>
    </source>
</evidence>
<keyword evidence="5 6" id="KW-0472">Membrane</keyword>
<dbReference type="Pfam" id="PF02653">
    <property type="entry name" value="BPD_transp_2"/>
    <property type="match status" value="1"/>
</dbReference>
<feature type="transmembrane region" description="Helical" evidence="6">
    <location>
        <begin position="59"/>
        <end position="81"/>
    </location>
</feature>
<evidence type="ECO:0000256" key="6">
    <source>
        <dbReference type="SAM" id="Phobius"/>
    </source>
</evidence>
<dbReference type="OrthoDB" id="9778389at2"/>
<evidence type="ECO:0000256" key="4">
    <source>
        <dbReference type="ARBA" id="ARBA00022989"/>
    </source>
</evidence>
<protein>
    <submittedName>
        <fullName evidence="7">Branched-chain amino acid transport system / permease component</fullName>
    </submittedName>
</protein>
<evidence type="ECO:0000256" key="5">
    <source>
        <dbReference type="ARBA" id="ARBA00023136"/>
    </source>
</evidence>
<dbReference type="GO" id="GO:0022857">
    <property type="term" value="F:transmembrane transporter activity"/>
    <property type="evidence" value="ECO:0007669"/>
    <property type="project" value="InterPro"/>
</dbReference>
<dbReference type="CDD" id="cd06574">
    <property type="entry name" value="TM_PBP1_branched-chain-AA_like"/>
    <property type="match status" value="1"/>
</dbReference>
<feature type="transmembrane region" description="Helical" evidence="6">
    <location>
        <begin position="88"/>
        <end position="107"/>
    </location>
</feature>
<dbReference type="Proteomes" id="UP000036771">
    <property type="component" value="Unassembled WGS sequence"/>
</dbReference>
<evidence type="ECO:0000313" key="8">
    <source>
        <dbReference type="Proteomes" id="UP000036771"/>
    </source>
</evidence>
<accession>A0A0K8MC83</accession>
<feature type="transmembrane region" description="Helical" evidence="6">
    <location>
        <begin position="201"/>
        <end position="222"/>
    </location>
</feature>
<name>A0A0K8MC83_9PROT</name>
<sequence>MSLPEICIAVEMGLIYGIVSLGLFLTFRILDYSDLTVDGSFLTGAALSGTLLTKGMNPWLAIVFSMVGGGMAGLVTAFLHLNCKISTLLSGIITTFILYSVCLRLMGDLPNISLISESTLFAGQHELVILLVISFFIGAVSFLLLSTDWGLSLRSTGRNPRLARSYGVRVSFMLLCGLVLSNSLVGLAGGLFAQFQNFADISQGVGTVIFGLAGLVIGESFFPNRGIFFQILACFMGSVFYRLLVALALHSDSLGLRSSDLNLLTGVALTLFMVWPLLREKINNARA</sequence>
<comment type="subcellular location">
    <subcellularLocation>
        <location evidence="1">Cell membrane</location>
        <topology evidence="1">Multi-pass membrane protein</topology>
    </subcellularLocation>
</comment>
<dbReference type="PANTHER" id="PTHR32196">
    <property type="entry name" value="ABC TRANSPORTER PERMEASE PROTEIN YPHD-RELATED-RELATED"/>
    <property type="match status" value="1"/>
</dbReference>
<feature type="transmembrane region" description="Helical" evidence="6">
    <location>
        <begin position="172"/>
        <end position="195"/>
    </location>
</feature>
<keyword evidence="2" id="KW-1003">Cell membrane</keyword>
<feature type="transmembrane region" description="Helical" evidence="6">
    <location>
        <begin position="12"/>
        <end position="30"/>
    </location>
</feature>
<dbReference type="InterPro" id="IPR001851">
    <property type="entry name" value="ABC_transp_permease"/>
</dbReference>
<dbReference type="GO" id="GO:0005886">
    <property type="term" value="C:plasma membrane"/>
    <property type="evidence" value="ECO:0007669"/>
    <property type="project" value="UniProtKB-SubCell"/>
</dbReference>
<feature type="transmembrane region" description="Helical" evidence="6">
    <location>
        <begin position="127"/>
        <end position="151"/>
    </location>
</feature>
<evidence type="ECO:0000256" key="1">
    <source>
        <dbReference type="ARBA" id="ARBA00004651"/>
    </source>
</evidence>
<keyword evidence="4 6" id="KW-1133">Transmembrane helix</keyword>